<dbReference type="PANTHER" id="PTHR35120">
    <property type="entry name" value="HISTONE ACETYLTRANSFERASE KAT6B-LIKE"/>
    <property type="match status" value="1"/>
</dbReference>
<dbReference type="PANTHER" id="PTHR35120:SF2">
    <property type="entry name" value="AMINOTRANSFERASE-LIKE PLANT MOBILE DOMAIN-CONTAINING PROTEIN"/>
    <property type="match status" value="1"/>
</dbReference>
<evidence type="ECO:0000313" key="1">
    <source>
        <dbReference type="EMBL" id="SPC78047.1"/>
    </source>
</evidence>
<organism evidence="1">
    <name type="scientific">Fagus sylvatica</name>
    <name type="common">Beechnut</name>
    <dbReference type="NCBI Taxonomy" id="28930"/>
    <lineage>
        <taxon>Eukaryota</taxon>
        <taxon>Viridiplantae</taxon>
        <taxon>Streptophyta</taxon>
        <taxon>Embryophyta</taxon>
        <taxon>Tracheophyta</taxon>
        <taxon>Spermatophyta</taxon>
        <taxon>Magnoliopsida</taxon>
        <taxon>eudicotyledons</taxon>
        <taxon>Gunneridae</taxon>
        <taxon>Pentapetalae</taxon>
        <taxon>rosids</taxon>
        <taxon>fabids</taxon>
        <taxon>Fagales</taxon>
        <taxon>Fagaceae</taxon>
        <taxon>Fagus</taxon>
    </lineage>
</organism>
<protein>
    <submittedName>
        <fullName evidence="1">Uncharacterized protein</fullName>
    </submittedName>
</protein>
<name>A0A2N9EGF3_FAGSY</name>
<sequence>MGFKDMISTKLVSFVPNTHQKLLRRLGLWDFVHIDFDRALRADLLAQLISNYSPQTRSSYVNSVRVLLNRADLARALKLPLPVKKNAASSAGEAEAPAWIQILGSAEEVGFVENGVDSDLGLMVDSDLDL</sequence>
<gene>
    <name evidence="1" type="ORF">FSB_LOCUS5929</name>
</gene>
<proteinExistence type="predicted"/>
<dbReference type="AlphaFoldDB" id="A0A2N9EGF3"/>
<dbReference type="EMBL" id="OIVN01000308">
    <property type="protein sequence ID" value="SPC78047.1"/>
    <property type="molecule type" value="Genomic_DNA"/>
</dbReference>
<accession>A0A2N9EGF3</accession>
<reference evidence="1" key="1">
    <citation type="submission" date="2018-02" db="EMBL/GenBank/DDBJ databases">
        <authorList>
            <person name="Cohen D.B."/>
            <person name="Kent A.D."/>
        </authorList>
    </citation>
    <scope>NUCLEOTIDE SEQUENCE</scope>
</reference>